<name>A0A251USD0_HELAN</name>
<reference evidence="3" key="1">
    <citation type="journal article" date="2017" name="Nature">
        <title>The sunflower genome provides insights into oil metabolism, flowering and Asterid evolution.</title>
        <authorList>
            <person name="Badouin H."/>
            <person name="Gouzy J."/>
            <person name="Grassa C.J."/>
            <person name="Murat F."/>
            <person name="Staton S.E."/>
            <person name="Cottret L."/>
            <person name="Lelandais-Briere C."/>
            <person name="Owens G.L."/>
            <person name="Carrere S."/>
            <person name="Mayjonade B."/>
            <person name="Legrand L."/>
            <person name="Gill N."/>
            <person name="Kane N.C."/>
            <person name="Bowers J.E."/>
            <person name="Hubner S."/>
            <person name="Bellec A."/>
            <person name="Berard A."/>
            <person name="Berges H."/>
            <person name="Blanchet N."/>
            <person name="Boniface M.C."/>
            <person name="Brunel D."/>
            <person name="Catrice O."/>
            <person name="Chaidir N."/>
            <person name="Claudel C."/>
            <person name="Donnadieu C."/>
            <person name="Faraut T."/>
            <person name="Fievet G."/>
            <person name="Helmstetter N."/>
            <person name="King M."/>
            <person name="Knapp S.J."/>
            <person name="Lai Z."/>
            <person name="Le Paslier M.C."/>
            <person name="Lippi Y."/>
            <person name="Lorenzon L."/>
            <person name="Mandel J.R."/>
            <person name="Marage G."/>
            <person name="Marchand G."/>
            <person name="Marquand E."/>
            <person name="Bret-Mestries E."/>
            <person name="Morien E."/>
            <person name="Nambeesan S."/>
            <person name="Nguyen T."/>
            <person name="Pegot-Espagnet P."/>
            <person name="Pouilly N."/>
            <person name="Raftis F."/>
            <person name="Sallet E."/>
            <person name="Schiex T."/>
            <person name="Thomas J."/>
            <person name="Vandecasteele C."/>
            <person name="Vares D."/>
            <person name="Vear F."/>
            <person name="Vautrin S."/>
            <person name="Crespi M."/>
            <person name="Mangin B."/>
            <person name="Burke J.M."/>
            <person name="Salse J."/>
            <person name="Munos S."/>
            <person name="Vincourt P."/>
            <person name="Rieseberg L.H."/>
            <person name="Langlade N.B."/>
        </authorList>
    </citation>
    <scope>NUCLEOTIDE SEQUENCE [LARGE SCALE GENOMIC DNA]</scope>
    <source>
        <strain evidence="3">cv. SF193</strain>
    </source>
</reference>
<dbReference type="InterPro" id="IPR003871">
    <property type="entry name" value="RFA1B/D_OB_1st"/>
</dbReference>
<dbReference type="InterPro" id="IPR012340">
    <property type="entry name" value="NA-bd_OB-fold"/>
</dbReference>
<dbReference type="EMBL" id="CM007894">
    <property type="protein sequence ID" value="OTG25672.1"/>
    <property type="molecule type" value="Genomic_DNA"/>
</dbReference>
<dbReference type="PANTHER" id="PTHR47165:SF4">
    <property type="entry name" value="OS03G0429900 PROTEIN"/>
    <property type="match status" value="1"/>
</dbReference>
<gene>
    <name evidence="2" type="ORF">HannXRQ_Chr05g0150161</name>
</gene>
<dbReference type="Proteomes" id="UP000215914">
    <property type="component" value="Chromosome 5"/>
</dbReference>
<dbReference type="InParanoid" id="A0A251USD0"/>
<dbReference type="SUPFAM" id="SSF50249">
    <property type="entry name" value="Nucleic acid-binding proteins"/>
    <property type="match status" value="2"/>
</dbReference>
<protein>
    <submittedName>
        <fullName evidence="2">Putative nucleic acid-binding, OB-fold protein</fullName>
    </submittedName>
</protein>
<sequence>MIDNQTFNVSIVTNDGKVGFSAVFGKNGVEITYPNLDFHEFEVAPIDVDNEVEEQIHGGVTRFVRTAGEDYFRIPDHVSRMAKLHEGLKDLTINFLHLDPPMQITNGTRRERRTNGRGYRYALTSWKKFMKAAQIKVQMEEGAITLLNNLDLNVDNYTIRIRIVRLWTRADFNNARKVYCYDMIVMDSEGTKMQAFVLAKNASGYQHLLEEKRCLTIRNPSLGENRQKVKYAKGGLKINLNNNTFVEECHEAIGSEWGFDFTPFDSVVEDPTVDNKFFKSPIDVIGFVVKSFPFEIDTETNNGQNQKKVTFMLEDLNNKQIFVTLWDGYADQIMEYESSNRGEKNVVVIIQFGKYRFWGGHLSVSNLYTVTRVLINSDIDEVAEFKQRFIEKLSPEMSSSYSGLSSSVVKSATEEFLSDLTFFPIGSLSSIDTVCCHCWHYQEFCIEQ</sequence>
<keyword evidence="3" id="KW-1185">Reference proteome</keyword>
<dbReference type="Gene3D" id="2.40.50.140">
    <property type="entry name" value="Nucleic acid-binding proteins"/>
    <property type="match status" value="2"/>
</dbReference>
<evidence type="ECO:0000313" key="2">
    <source>
        <dbReference type="EMBL" id="OTG25672.1"/>
    </source>
</evidence>
<dbReference type="Pfam" id="PF02721">
    <property type="entry name" value="DUF223"/>
    <property type="match status" value="1"/>
</dbReference>
<dbReference type="CDD" id="cd04481">
    <property type="entry name" value="RPA1_DBD_B_like"/>
    <property type="match status" value="1"/>
</dbReference>
<feature type="domain" description="Replication protein A 70 kDa DNA-binding subunit B/D first OB fold" evidence="1">
    <location>
        <begin position="146"/>
        <end position="249"/>
    </location>
</feature>
<dbReference type="PANTHER" id="PTHR47165">
    <property type="entry name" value="OS03G0429900 PROTEIN"/>
    <property type="match status" value="1"/>
</dbReference>
<dbReference type="STRING" id="4232.A0A251USD0"/>
<dbReference type="AlphaFoldDB" id="A0A251USD0"/>
<organism evidence="2 3">
    <name type="scientific">Helianthus annuus</name>
    <name type="common">Common sunflower</name>
    <dbReference type="NCBI Taxonomy" id="4232"/>
    <lineage>
        <taxon>Eukaryota</taxon>
        <taxon>Viridiplantae</taxon>
        <taxon>Streptophyta</taxon>
        <taxon>Embryophyta</taxon>
        <taxon>Tracheophyta</taxon>
        <taxon>Spermatophyta</taxon>
        <taxon>Magnoliopsida</taxon>
        <taxon>eudicotyledons</taxon>
        <taxon>Gunneridae</taxon>
        <taxon>Pentapetalae</taxon>
        <taxon>asterids</taxon>
        <taxon>campanulids</taxon>
        <taxon>Asterales</taxon>
        <taxon>Asteraceae</taxon>
        <taxon>Asteroideae</taxon>
        <taxon>Heliantheae alliance</taxon>
        <taxon>Heliantheae</taxon>
        <taxon>Helianthus</taxon>
    </lineage>
</organism>
<evidence type="ECO:0000259" key="1">
    <source>
        <dbReference type="Pfam" id="PF02721"/>
    </source>
</evidence>
<accession>A0A251USD0</accession>
<evidence type="ECO:0000313" key="3">
    <source>
        <dbReference type="Proteomes" id="UP000215914"/>
    </source>
</evidence>
<proteinExistence type="predicted"/>